<feature type="compositionally biased region" description="Polar residues" evidence="6">
    <location>
        <begin position="713"/>
        <end position="723"/>
    </location>
</feature>
<evidence type="ECO:0000256" key="6">
    <source>
        <dbReference type="SAM" id="MobiDB-lite"/>
    </source>
</evidence>
<dbReference type="PANTHER" id="PTHR47338:SF10">
    <property type="entry name" value="TRANSCRIPTION FACTOR DOMAIN-CONTAINING PROTEIN-RELATED"/>
    <property type="match status" value="1"/>
</dbReference>
<dbReference type="PROSITE" id="PS00463">
    <property type="entry name" value="ZN2_CY6_FUNGAL_1"/>
    <property type="match status" value="1"/>
</dbReference>
<feature type="region of interest" description="Disordered" evidence="6">
    <location>
        <begin position="1"/>
        <end position="36"/>
    </location>
</feature>
<accession>A0A9N9V6E8</accession>
<dbReference type="InterPro" id="IPR050815">
    <property type="entry name" value="TF_fung"/>
</dbReference>
<feature type="compositionally biased region" description="Polar residues" evidence="6">
    <location>
        <begin position="1"/>
        <end position="17"/>
    </location>
</feature>
<feature type="region of interest" description="Disordered" evidence="6">
    <location>
        <begin position="713"/>
        <end position="794"/>
    </location>
</feature>
<dbReference type="PROSITE" id="PS50048">
    <property type="entry name" value="ZN2_CY6_FUNGAL_2"/>
    <property type="match status" value="1"/>
</dbReference>
<name>A0A9N9V6E8_9HYPO</name>
<dbReference type="Pfam" id="PF00172">
    <property type="entry name" value="Zn_clus"/>
    <property type="match status" value="1"/>
</dbReference>
<dbReference type="GO" id="GO:0000981">
    <property type="term" value="F:DNA-binding transcription factor activity, RNA polymerase II-specific"/>
    <property type="evidence" value="ECO:0007669"/>
    <property type="project" value="InterPro"/>
</dbReference>
<reference evidence="8" key="1">
    <citation type="submission" date="2021-10" db="EMBL/GenBank/DDBJ databases">
        <authorList>
            <person name="Piombo E."/>
        </authorList>
    </citation>
    <scope>NUCLEOTIDE SEQUENCE</scope>
</reference>
<dbReference type="Proteomes" id="UP000696573">
    <property type="component" value="Unassembled WGS sequence"/>
</dbReference>
<evidence type="ECO:0000313" key="8">
    <source>
        <dbReference type="EMBL" id="CAH0019396.1"/>
    </source>
</evidence>
<dbReference type="SMART" id="SM00906">
    <property type="entry name" value="Fungal_trans"/>
    <property type="match status" value="1"/>
</dbReference>
<keyword evidence="9" id="KW-1185">Reference proteome</keyword>
<keyword evidence="5" id="KW-0539">Nucleus</keyword>
<evidence type="ECO:0000256" key="4">
    <source>
        <dbReference type="ARBA" id="ARBA00023163"/>
    </source>
</evidence>
<dbReference type="Gene3D" id="4.10.240.10">
    <property type="entry name" value="Zn(2)-C6 fungal-type DNA-binding domain"/>
    <property type="match status" value="1"/>
</dbReference>
<keyword evidence="3" id="KW-0805">Transcription regulation</keyword>
<feature type="domain" description="Zn(2)-C6 fungal-type" evidence="7">
    <location>
        <begin position="41"/>
        <end position="71"/>
    </location>
</feature>
<proteinExistence type="predicted"/>
<comment type="caution">
    <text evidence="8">The sequence shown here is derived from an EMBL/GenBank/DDBJ whole genome shotgun (WGS) entry which is preliminary data.</text>
</comment>
<keyword evidence="2" id="KW-0479">Metal-binding</keyword>
<evidence type="ECO:0000313" key="9">
    <source>
        <dbReference type="Proteomes" id="UP000696573"/>
    </source>
</evidence>
<dbReference type="AlphaFoldDB" id="A0A9N9V6E8"/>
<evidence type="ECO:0000256" key="2">
    <source>
        <dbReference type="ARBA" id="ARBA00022723"/>
    </source>
</evidence>
<dbReference type="EMBL" id="CABFNQ020000555">
    <property type="protein sequence ID" value="CAH0019396.1"/>
    <property type="molecule type" value="Genomic_DNA"/>
</dbReference>
<dbReference type="PANTHER" id="PTHR47338">
    <property type="entry name" value="ZN(II)2CYS6 TRANSCRIPTION FACTOR (EUROFUNG)-RELATED"/>
    <property type="match status" value="1"/>
</dbReference>
<dbReference type="SUPFAM" id="SSF57701">
    <property type="entry name" value="Zn2/Cys6 DNA-binding domain"/>
    <property type="match status" value="1"/>
</dbReference>
<evidence type="ECO:0000256" key="5">
    <source>
        <dbReference type="ARBA" id="ARBA00023242"/>
    </source>
</evidence>
<dbReference type="OrthoDB" id="5600212at2759"/>
<sequence length="876" mass="95784">MLSSPEESAANAQQSQIEVDAAPREPPIPDNSNVPKPKRLACMICRKRKLKCDGVRPSCSTCSRLGHMCAYDEQRRKSGPKRGYVKALEERLKQVETLLKTQEPRAVAVTATASQQPKPMSSLPIHTGPSLNVHTGVPKLSMPTDLGMMGGNDWDVDGAFNTNGSPQQQQQAQPMDEFNFNATMGVNMNNVGGEDFPWEMIGLGLEEPLPPQDTIDELHQVYFEKVHPSLPMIHRYRYLAAMNLAPPRRPPVCLRYAMWTLASSISEKYMGMRDLFYQRARKYVEADYIKGYGEHMISVAHCQAHILLSCYEMRMMYFPRAWINTGSAIRLAQMIGLHRLDGTGLDVKQCLPPPKDWTEREERRRTFWMAFCEDRYASIGTGWPMTIDEKDIMTDLPASDEAYDMSRPEQTLSLQDATGPRGASKLSPFGAVVLLASLFGRNLIHLHRPDADDLDNDLNGPFWKRHRHLDNIILNTSLCLPQHLKLPEGIANPNIVFTNMAIHTSTICLHQAAIFKAEKNKLPASVGAESKVRCITAANEITSIMRTVSHMDLASMNPFISFCLYVAARVFVQYLKSRPDDGQSSDSLRFLLSAMNALKRRNPLTESFLVQLDVDLEALAARIPKLKNAFLRGNDTDGGQSGNPANAPCNKTDGLGGMQSYKCHFLKPKDDDGNPVNAPDLVDAIHNTDTIHNIEAVTSAGFNSQNWLSADQSMSGLTPSSGNGIAAAGGLQSIGGSSGRDNQASSGSPDGQSNGPTPNSSTGSGATQDLRSRLVAGPIGGSGGNSFQASPISPHQNLMSQADASNFFGASSGFTMTSGMNEQQGSFDLSNGWDAMNGQSELPPLGEGVLRAIMDMGSIDAMDLTPWESTNENMGR</sequence>
<feature type="compositionally biased region" description="Polar residues" evidence="6">
    <location>
        <begin position="785"/>
        <end position="794"/>
    </location>
</feature>
<dbReference type="Pfam" id="PF04082">
    <property type="entry name" value="Fungal_trans"/>
    <property type="match status" value="1"/>
</dbReference>
<feature type="compositionally biased region" description="Polar residues" evidence="6">
    <location>
        <begin position="739"/>
        <end position="769"/>
    </location>
</feature>
<dbReference type="GO" id="GO:0005634">
    <property type="term" value="C:nucleus"/>
    <property type="evidence" value="ECO:0007669"/>
    <property type="project" value="UniProtKB-SubCell"/>
</dbReference>
<evidence type="ECO:0000256" key="1">
    <source>
        <dbReference type="ARBA" id="ARBA00004123"/>
    </source>
</evidence>
<organism evidence="8 9">
    <name type="scientific">Clonostachys rhizophaga</name>
    <dbReference type="NCBI Taxonomy" id="160324"/>
    <lineage>
        <taxon>Eukaryota</taxon>
        <taxon>Fungi</taxon>
        <taxon>Dikarya</taxon>
        <taxon>Ascomycota</taxon>
        <taxon>Pezizomycotina</taxon>
        <taxon>Sordariomycetes</taxon>
        <taxon>Hypocreomycetidae</taxon>
        <taxon>Hypocreales</taxon>
        <taxon>Bionectriaceae</taxon>
        <taxon>Clonostachys</taxon>
    </lineage>
</organism>
<dbReference type="InterPro" id="IPR001138">
    <property type="entry name" value="Zn2Cys6_DnaBD"/>
</dbReference>
<dbReference type="GO" id="GO:0006351">
    <property type="term" value="P:DNA-templated transcription"/>
    <property type="evidence" value="ECO:0007669"/>
    <property type="project" value="InterPro"/>
</dbReference>
<protein>
    <recommendedName>
        <fullName evidence="7">Zn(2)-C6 fungal-type domain-containing protein</fullName>
    </recommendedName>
</protein>
<dbReference type="CDD" id="cd14653">
    <property type="entry name" value="ZIP_Gal4p-like"/>
    <property type="match status" value="1"/>
</dbReference>
<evidence type="ECO:0000259" key="7">
    <source>
        <dbReference type="PROSITE" id="PS50048"/>
    </source>
</evidence>
<dbReference type="CDD" id="cd00067">
    <property type="entry name" value="GAL4"/>
    <property type="match status" value="1"/>
</dbReference>
<dbReference type="SMART" id="SM00066">
    <property type="entry name" value="GAL4"/>
    <property type="match status" value="1"/>
</dbReference>
<keyword evidence="4" id="KW-0804">Transcription</keyword>
<dbReference type="InterPro" id="IPR007219">
    <property type="entry name" value="XnlR_reg_dom"/>
</dbReference>
<dbReference type="GO" id="GO:0008270">
    <property type="term" value="F:zinc ion binding"/>
    <property type="evidence" value="ECO:0007669"/>
    <property type="project" value="InterPro"/>
</dbReference>
<dbReference type="InterPro" id="IPR036864">
    <property type="entry name" value="Zn2-C6_fun-type_DNA-bd_sf"/>
</dbReference>
<dbReference type="GO" id="GO:0003677">
    <property type="term" value="F:DNA binding"/>
    <property type="evidence" value="ECO:0007669"/>
    <property type="project" value="InterPro"/>
</dbReference>
<dbReference type="CDD" id="cd12148">
    <property type="entry name" value="fungal_TF_MHR"/>
    <property type="match status" value="1"/>
</dbReference>
<feature type="region of interest" description="Disordered" evidence="6">
    <location>
        <begin position="111"/>
        <end position="135"/>
    </location>
</feature>
<evidence type="ECO:0000256" key="3">
    <source>
        <dbReference type="ARBA" id="ARBA00023015"/>
    </source>
</evidence>
<comment type="subcellular location">
    <subcellularLocation>
        <location evidence="1">Nucleus</location>
    </subcellularLocation>
</comment>
<gene>
    <name evidence="8" type="ORF">CRHIZ90672A_00010113</name>
</gene>